<name>A0ABP8VJ38_9MICO</name>
<keyword evidence="1" id="KW-0472">Membrane</keyword>
<reference evidence="3" key="1">
    <citation type="journal article" date="2019" name="Int. J. Syst. Evol. Microbiol.">
        <title>The Global Catalogue of Microorganisms (GCM) 10K type strain sequencing project: providing services to taxonomists for standard genome sequencing and annotation.</title>
        <authorList>
            <consortium name="The Broad Institute Genomics Platform"/>
            <consortium name="The Broad Institute Genome Sequencing Center for Infectious Disease"/>
            <person name="Wu L."/>
            <person name="Ma J."/>
        </authorList>
    </citation>
    <scope>NUCLEOTIDE SEQUENCE [LARGE SCALE GENOMIC DNA]</scope>
    <source>
        <strain evidence="3">JCM 18956</strain>
    </source>
</reference>
<keyword evidence="1" id="KW-0812">Transmembrane</keyword>
<sequence>MQLYSKTPGARRRQIAADVASVVGVVVFATTGILLAALIRTLGDLGENVASAGTSFETTLGRAARTLGGIPLVGGAASSPLKGASGAGAALAEAGRRQQELVGHVALAVGLVVALVPIAFLVAGLVARHRRFARKAEGVRMLAASDGGVELLAFRALSSSDSAALLRISPDPVTAWRAGDLLEMRLLAELTLREAGVGG</sequence>
<evidence type="ECO:0000313" key="3">
    <source>
        <dbReference type="Proteomes" id="UP001501295"/>
    </source>
</evidence>
<proteinExistence type="predicted"/>
<keyword evidence="1" id="KW-1133">Transmembrane helix</keyword>
<dbReference type="RefSeq" id="WP_345372454.1">
    <property type="nucleotide sequence ID" value="NZ_BAABLM010000001.1"/>
</dbReference>
<comment type="caution">
    <text evidence="2">The sequence shown here is derived from an EMBL/GenBank/DDBJ whole genome shotgun (WGS) entry which is preliminary data.</text>
</comment>
<organism evidence="2 3">
    <name type="scientific">Frondihabitans cladoniiphilus</name>
    <dbReference type="NCBI Taxonomy" id="715785"/>
    <lineage>
        <taxon>Bacteria</taxon>
        <taxon>Bacillati</taxon>
        <taxon>Actinomycetota</taxon>
        <taxon>Actinomycetes</taxon>
        <taxon>Micrococcales</taxon>
        <taxon>Microbacteriaceae</taxon>
        <taxon>Frondihabitans</taxon>
    </lineage>
</organism>
<protein>
    <submittedName>
        <fullName evidence="2">Uncharacterized protein</fullName>
    </submittedName>
</protein>
<evidence type="ECO:0000256" key="1">
    <source>
        <dbReference type="SAM" id="Phobius"/>
    </source>
</evidence>
<evidence type="ECO:0000313" key="2">
    <source>
        <dbReference type="EMBL" id="GAA4665312.1"/>
    </source>
</evidence>
<feature type="transmembrane region" description="Helical" evidence="1">
    <location>
        <begin position="105"/>
        <end position="127"/>
    </location>
</feature>
<accession>A0ABP8VJ38</accession>
<feature type="transmembrane region" description="Helical" evidence="1">
    <location>
        <begin position="15"/>
        <end position="39"/>
    </location>
</feature>
<dbReference type="Proteomes" id="UP001501295">
    <property type="component" value="Unassembled WGS sequence"/>
</dbReference>
<dbReference type="EMBL" id="BAABLM010000001">
    <property type="protein sequence ID" value="GAA4665312.1"/>
    <property type="molecule type" value="Genomic_DNA"/>
</dbReference>
<keyword evidence="3" id="KW-1185">Reference proteome</keyword>
<gene>
    <name evidence="2" type="ORF">GCM10025780_03220</name>
</gene>